<name>A0A3B1BLG9_9ZZZZ</name>
<gene>
    <name evidence="3" type="ORF">MNBD_NITROSPINAE02-596</name>
</gene>
<evidence type="ECO:0008006" key="4">
    <source>
        <dbReference type="Google" id="ProtNLM"/>
    </source>
</evidence>
<dbReference type="GO" id="GO:0031469">
    <property type="term" value="C:bacterial microcompartment"/>
    <property type="evidence" value="ECO:0007669"/>
    <property type="project" value="UniProtKB-SubCell"/>
</dbReference>
<dbReference type="PROSITE" id="PS51932">
    <property type="entry name" value="BMV"/>
    <property type="match status" value="1"/>
</dbReference>
<accession>A0A3B1BLG9</accession>
<organism evidence="3">
    <name type="scientific">hydrothermal vent metagenome</name>
    <dbReference type="NCBI Taxonomy" id="652676"/>
    <lineage>
        <taxon>unclassified sequences</taxon>
        <taxon>metagenomes</taxon>
        <taxon>ecological metagenomes</taxon>
    </lineage>
</organism>
<evidence type="ECO:0000256" key="1">
    <source>
        <dbReference type="ARBA" id="ARBA00024322"/>
    </source>
</evidence>
<dbReference type="EMBL" id="UOGE01000040">
    <property type="protein sequence ID" value="VAX19156.1"/>
    <property type="molecule type" value="Genomic_DNA"/>
</dbReference>
<reference evidence="3" key="1">
    <citation type="submission" date="2018-06" db="EMBL/GenBank/DDBJ databases">
        <authorList>
            <person name="Zhirakovskaya E."/>
        </authorList>
    </citation>
    <scope>NUCLEOTIDE SEQUENCE</scope>
</reference>
<protein>
    <recommendedName>
        <fullName evidence="4">Ethanolamine utilization protein EutN</fullName>
    </recommendedName>
</protein>
<dbReference type="AlphaFoldDB" id="A0A3B1BLG9"/>
<keyword evidence="2" id="KW-1283">Bacterial microcompartment</keyword>
<dbReference type="InterPro" id="IPR004992">
    <property type="entry name" value="EutN_CcmL"/>
</dbReference>
<proteinExistence type="predicted"/>
<dbReference type="Gene3D" id="2.40.50.220">
    <property type="entry name" value="EutN/Ccml"/>
    <property type="match status" value="1"/>
</dbReference>
<comment type="subcellular location">
    <subcellularLocation>
        <location evidence="1">Bacterial microcompartment</location>
    </subcellularLocation>
</comment>
<dbReference type="CDD" id="cd01614">
    <property type="entry name" value="EutN_CcmL"/>
    <property type="match status" value="1"/>
</dbReference>
<dbReference type="SUPFAM" id="SSF159133">
    <property type="entry name" value="EutN/CcmL-like"/>
    <property type="match status" value="1"/>
</dbReference>
<dbReference type="PANTHER" id="PTHR36539:SF1">
    <property type="entry name" value="BACTERIAL MICROCOMPARTMENT SHELL VERTEX PROTEIN EUTN"/>
    <property type="match status" value="1"/>
</dbReference>
<evidence type="ECO:0000256" key="2">
    <source>
        <dbReference type="ARBA" id="ARBA00024446"/>
    </source>
</evidence>
<sequence>MHLARVKGRVVATQKHEALEGVKLLVIQPVDHKDKPKGGMIIAADPMQSGEGELVAYVTGREASLALDKTFTPVDAGIVGIVDSVNGEVEA</sequence>
<dbReference type="Pfam" id="PF03319">
    <property type="entry name" value="EutN_CcmL"/>
    <property type="match status" value="1"/>
</dbReference>
<dbReference type="InterPro" id="IPR036677">
    <property type="entry name" value="EutN_CcmL_sf"/>
</dbReference>
<evidence type="ECO:0000313" key="3">
    <source>
        <dbReference type="EMBL" id="VAX19156.1"/>
    </source>
</evidence>
<dbReference type="PANTHER" id="PTHR36539">
    <property type="entry name" value="ETHANOLAMINE UTILIZATION PROTEIN EUTN"/>
    <property type="match status" value="1"/>
</dbReference>